<evidence type="ECO:0000259" key="2">
    <source>
        <dbReference type="Pfam" id="PF25119"/>
    </source>
</evidence>
<protein>
    <recommendedName>
        <fullName evidence="2">Heparan sulfate-N-deacetylase N-terminal domain-containing protein</fullName>
    </recommendedName>
</protein>
<keyword evidence="1" id="KW-1133">Transmembrane helix</keyword>
<evidence type="ECO:0000313" key="3">
    <source>
        <dbReference type="EMBL" id="CAH2107121.1"/>
    </source>
</evidence>
<feature type="transmembrane region" description="Helical" evidence="1">
    <location>
        <begin position="31"/>
        <end position="56"/>
    </location>
</feature>
<dbReference type="Pfam" id="PF25119">
    <property type="entry name" value="HSNSD_N"/>
    <property type="match status" value="1"/>
</dbReference>
<keyword evidence="1" id="KW-0812">Transmembrane</keyword>
<reference evidence="3" key="1">
    <citation type="submission" date="2022-03" db="EMBL/GenBank/DDBJ databases">
        <authorList>
            <person name="Tunstrom K."/>
        </authorList>
    </citation>
    <scope>NUCLEOTIDE SEQUENCE</scope>
</reference>
<gene>
    <name evidence="3" type="ORF">EEDITHA_LOCUS21177</name>
</gene>
<organism evidence="3 4">
    <name type="scientific">Euphydryas editha</name>
    <name type="common">Edith's checkerspot</name>
    <dbReference type="NCBI Taxonomy" id="104508"/>
    <lineage>
        <taxon>Eukaryota</taxon>
        <taxon>Metazoa</taxon>
        <taxon>Ecdysozoa</taxon>
        <taxon>Arthropoda</taxon>
        <taxon>Hexapoda</taxon>
        <taxon>Insecta</taxon>
        <taxon>Pterygota</taxon>
        <taxon>Neoptera</taxon>
        <taxon>Endopterygota</taxon>
        <taxon>Lepidoptera</taxon>
        <taxon>Glossata</taxon>
        <taxon>Ditrysia</taxon>
        <taxon>Papilionoidea</taxon>
        <taxon>Nymphalidae</taxon>
        <taxon>Nymphalinae</taxon>
        <taxon>Euphydryas</taxon>
    </lineage>
</organism>
<name>A0AAU9VCR2_EUPED</name>
<proteinExistence type="predicted"/>
<keyword evidence="1" id="KW-0472">Membrane</keyword>
<comment type="caution">
    <text evidence="3">The sequence shown here is derived from an EMBL/GenBank/DDBJ whole genome shotgun (WGS) entry which is preliminary data.</text>
</comment>
<keyword evidence="4" id="KW-1185">Reference proteome</keyword>
<evidence type="ECO:0000256" key="1">
    <source>
        <dbReference type="SAM" id="Phobius"/>
    </source>
</evidence>
<dbReference type="EMBL" id="CAKOGL010000030">
    <property type="protein sequence ID" value="CAH2107121.1"/>
    <property type="molecule type" value="Genomic_DNA"/>
</dbReference>
<accession>A0AAU9VCR2</accession>
<evidence type="ECO:0000313" key="4">
    <source>
        <dbReference type="Proteomes" id="UP001153954"/>
    </source>
</evidence>
<dbReference type="AlphaFoldDB" id="A0AAU9VCR2"/>
<feature type="domain" description="Heparan sulfate-N-deacetylase N-terminal" evidence="2">
    <location>
        <begin position="56"/>
        <end position="240"/>
    </location>
</feature>
<dbReference type="Proteomes" id="UP001153954">
    <property type="component" value="Unassembled WGS sequence"/>
</dbReference>
<dbReference type="InterPro" id="IPR056793">
    <property type="entry name" value="HSNSD_N"/>
</dbReference>
<sequence>MIEAYQPNLEDKRKLNVKKCLQNLLRYDVVMFYLICIVPHLNYAFLTHYLILAIFVHRYKVEVAGKSLPVLTTLDKGRYGVIVFESLSKYANMDKWNRELLDKYCREYSVGVVGFATPGEESLVGAQLKGFPLFMHTNLRLKDAALNPASPVLRLARAGETAWGPLPGDHWTVFRANSSTYEPVAWAIREHDYGTTEDRMPLATVVQDHGRLDGVQRVLFGSGLQFWLHRVLFLDALSYLSHGQLSLSLDRWILVDIDDIFVGERENDVNIKLERDPTELKTDSKTPFYEVICSVAFLTELRIPISLL</sequence>